<keyword evidence="7" id="KW-0723">Serine/threonine-protein kinase</keyword>
<reference evidence="28 29" key="1">
    <citation type="submission" date="2016-11" db="EMBL/GenBank/DDBJ databases">
        <title>The macronuclear genome of Stentor coeruleus: a giant cell with tiny introns.</title>
        <authorList>
            <person name="Slabodnick M."/>
            <person name="Ruby J.G."/>
            <person name="Reiff S.B."/>
            <person name="Swart E.C."/>
            <person name="Gosai S."/>
            <person name="Prabakaran S."/>
            <person name="Witkowska E."/>
            <person name="Larue G.E."/>
            <person name="Fisher S."/>
            <person name="Freeman R.M."/>
            <person name="Gunawardena J."/>
            <person name="Chu W."/>
            <person name="Stover N.A."/>
            <person name="Gregory B.D."/>
            <person name="Nowacki M."/>
            <person name="Derisi J."/>
            <person name="Roy S.W."/>
            <person name="Marshall W.F."/>
            <person name="Sood P."/>
        </authorList>
    </citation>
    <scope>NUCLEOTIDE SEQUENCE [LARGE SCALE GENOMIC DNA]</scope>
    <source>
        <strain evidence="28">WM001</strain>
    </source>
</reference>
<dbReference type="GO" id="GO:0005524">
    <property type="term" value="F:ATP binding"/>
    <property type="evidence" value="ECO:0007669"/>
    <property type="project" value="UniProtKB-UniRule"/>
</dbReference>
<evidence type="ECO:0000256" key="8">
    <source>
        <dbReference type="ARBA" id="ARBA00022535"/>
    </source>
</evidence>
<keyword evidence="17" id="KW-0472">Membrane</keyword>
<dbReference type="PANTHER" id="PTHR24353">
    <property type="entry name" value="CYCLIC NUCLEOTIDE-DEPENDENT PROTEIN KINASE"/>
    <property type="match status" value="1"/>
</dbReference>
<keyword evidence="15" id="KW-0460">Magnesium</keyword>
<feature type="binding site" evidence="23">
    <location>
        <position position="574"/>
    </location>
    <ligand>
        <name>ATP</name>
        <dbReference type="ChEBI" id="CHEBI:30616"/>
    </ligand>
</feature>
<comment type="catalytic activity">
    <reaction evidence="21">
        <text>L-threonyl-[protein] + ATP = O-phospho-L-threonyl-[protein] + ADP + H(+)</text>
        <dbReference type="Rhea" id="RHEA:46608"/>
        <dbReference type="Rhea" id="RHEA-COMP:11060"/>
        <dbReference type="Rhea" id="RHEA-COMP:11605"/>
        <dbReference type="ChEBI" id="CHEBI:15378"/>
        <dbReference type="ChEBI" id="CHEBI:30013"/>
        <dbReference type="ChEBI" id="CHEBI:30616"/>
        <dbReference type="ChEBI" id="CHEBI:61977"/>
        <dbReference type="ChEBI" id="CHEBI:456216"/>
        <dbReference type="EC" id="2.7.11.1"/>
    </reaction>
</comment>
<dbReference type="GO" id="GO:0004692">
    <property type="term" value="F:cGMP-dependent protein kinase activity"/>
    <property type="evidence" value="ECO:0007669"/>
    <property type="project" value="UniProtKB-EC"/>
</dbReference>
<evidence type="ECO:0000256" key="9">
    <source>
        <dbReference type="ARBA" id="ARBA00022553"/>
    </source>
</evidence>
<dbReference type="PRINTS" id="PR00103">
    <property type="entry name" value="CAMPKINASE"/>
</dbReference>
<evidence type="ECO:0000256" key="1">
    <source>
        <dbReference type="ARBA" id="ARBA00001946"/>
    </source>
</evidence>
<dbReference type="Pfam" id="PF00027">
    <property type="entry name" value="cNMP_binding"/>
    <property type="match status" value="3"/>
</dbReference>
<dbReference type="EC" id="2.7.11.12" evidence="4"/>
<dbReference type="InterPro" id="IPR000719">
    <property type="entry name" value="Prot_kinase_dom"/>
</dbReference>
<dbReference type="FunFam" id="2.60.120.10:FF:000068">
    <property type="entry name" value="cGMP-dependent protein kinase"/>
    <property type="match status" value="1"/>
</dbReference>
<comment type="caution">
    <text evidence="28">The sequence shown here is derived from an EMBL/GenBank/DDBJ whole genome shotgun (WGS) entry which is preliminary data.</text>
</comment>
<dbReference type="PROSITE" id="PS00108">
    <property type="entry name" value="PROTEIN_KINASE_ST"/>
    <property type="match status" value="1"/>
</dbReference>
<evidence type="ECO:0000256" key="3">
    <source>
        <dbReference type="ARBA" id="ARBA00006352"/>
    </source>
</evidence>
<feature type="region of interest" description="Disordered" evidence="24">
    <location>
        <begin position="1"/>
        <end position="26"/>
    </location>
</feature>
<evidence type="ECO:0000256" key="11">
    <source>
        <dbReference type="ARBA" id="ARBA00022723"/>
    </source>
</evidence>
<feature type="domain" description="Cyclic nucleotide-binding" evidence="26">
    <location>
        <begin position="65"/>
        <end position="180"/>
    </location>
</feature>
<keyword evidence="9" id="KW-0597">Phosphoprotein</keyword>
<dbReference type="PROSITE" id="PS00107">
    <property type="entry name" value="PROTEIN_KINASE_ATP"/>
    <property type="match status" value="1"/>
</dbReference>
<dbReference type="SUPFAM" id="SSF56112">
    <property type="entry name" value="Protein kinase-like (PK-like)"/>
    <property type="match status" value="1"/>
</dbReference>
<feature type="domain" description="Cyclic nucleotide-binding" evidence="26">
    <location>
        <begin position="423"/>
        <end position="521"/>
    </location>
</feature>
<dbReference type="Gene3D" id="2.60.120.10">
    <property type="entry name" value="Jelly Rolls"/>
    <property type="match status" value="4"/>
</dbReference>
<dbReference type="SMART" id="SM00220">
    <property type="entry name" value="S_TKc"/>
    <property type="match status" value="1"/>
</dbReference>
<evidence type="ECO:0000259" key="25">
    <source>
        <dbReference type="PROSITE" id="PS50011"/>
    </source>
</evidence>
<evidence type="ECO:0000313" key="29">
    <source>
        <dbReference type="Proteomes" id="UP000187209"/>
    </source>
</evidence>
<evidence type="ECO:0000256" key="7">
    <source>
        <dbReference type="ARBA" id="ARBA00022527"/>
    </source>
</evidence>
<evidence type="ECO:0000256" key="18">
    <source>
        <dbReference type="ARBA" id="ARBA00024113"/>
    </source>
</evidence>
<feature type="region of interest" description="Disordered" evidence="24">
    <location>
        <begin position="854"/>
        <end position="888"/>
    </location>
</feature>
<dbReference type="EMBL" id="MPUH01001429">
    <property type="protein sequence ID" value="OMJ67834.1"/>
    <property type="molecule type" value="Genomic_DNA"/>
</dbReference>
<dbReference type="PROSITE" id="PS00889">
    <property type="entry name" value="CNMP_BINDING_2"/>
    <property type="match status" value="3"/>
</dbReference>
<dbReference type="GO" id="GO:0012505">
    <property type="term" value="C:endomembrane system"/>
    <property type="evidence" value="ECO:0007669"/>
    <property type="project" value="UniProtKB-SubCell"/>
</dbReference>
<keyword evidence="13" id="KW-0418">Kinase</keyword>
<dbReference type="InterPro" id="IPR018488">
    <property type="entry name" value="cNMP-bd_CS"/>
</dbReference>
<keyword evidence="8" id="KW-0140">cGMP</keyword>
<dbReference type="InterPro" id="IPR008271">
    <property type="entry name" value="Ser/Thr_kinase_AS"/>
</dbReference>
<comment type="similarity">
    <text evidence="3">Belongs to the protein kinase superfamily. AGC Ser/Thr protein kinase family. cGMP subfamily.</text>
</comment>
<evidence type="ECO:0000256" key="19">
    <source>
        <dbReference type="ARBA" id="ARBA00047298"/>
    </source>
</evidence>
<feature type="domain" description="Cyclic nucleotide-binding" evidence="26">
    <location>
        <begin position="303"/>
        <end position="402"/>
    </location>
</feature>
<feature type="domain" description="AGC-kinase C-terminal" evidence="27">
    <location>
        <begin position="820"/>
        <end position="888"/>
    </location>
</feature>
<dbReference type="PROSITE" id="PS00888">
    <property type="entry name" value="CNMP_BINDING_1"/>
    <property type="match status" value="1"/>
</dbReference>
<comment type="catalytic activity">
    <reaction evidence="22">
        <text>L-seryl-[protein] + ATP = O-phospho-L-seryl-[protein] + ADP + H(+)</text>
        <dbReference type="Rhea" id="RHEA:17989"/>
        <dbReference type="Rhea" id="RHEA-COMP:9863"/>
        <dbReference type="Rhea" id="RHEA-COMP:11604"/>
        <dbReference type="ChEBI" id="CHEBI:15378"/>
        <dbReference type="ChEBI" id="CHEBI:29999"/>
        <dbReference type="ChEBI" id="CHEBI:30616"/>
        <dbReference type="ChEBI" id="CHEBI:83421"/>
        <dbReference type="ChEBI" id="CHEBI:456216"/>
        <dbReference type="EC" id="2.7.11.1"/>
    </reaction>
</comment>
<dbReference type="GO" id="GO:0030553">
    <property type="term" value="F:cGMP binding"/>
    <property type="evidence" value="ECO:0007669"/>
    <property type="project" value="UniProtKB-KW"/>
</dbReference>
<evidence type="ECO:0000256" key="6">
    <source>
        <dbReference type="ARBA" id="ARBA00022490"/>
    </source>
</evidence>
<dbReference type="InterPro" id="IPR011009">
    <property type="entry name" value="Kinase-like_dom_sf"/>
</dbReference>
<gene>
    <name evidence="28" type="ORF">SteCoe_34907</name>
</gene>
<evidence type="ECO:0000259" key="27">
    <source>
        <dbReference type="PROSITE" id="PS51285"/>
    </source>
</evidence>
<dbReference type="OrthoDB" id="100546at2759"/>
<evidence type="ECO:0000313" key="28">
    <source>
        <dbReference type="EMBL" id="OMJ67834.1"/>
    </source>
</evidence>
<comment type="catalytic activity">
    <reaction evidence="20">
        <text>L-seryl-[protein] + ATP = O-phospho-L-seryl-[protein] + ADP + H(+)</text>
        <dbReference type="Rhea" id="RHEA:17989"/>
        <dbReference type="Rhea" id="RHEA-COMP:9863"/>
        <dbReference type="Rhea" id="RHEA-COMP:11604"/>
        <dbReference type="ChEBI" id="CHEBI:15378"/>
        <dbReference type="ChEBI" id="CHEBI:29999"/>
        <dbReference type="ChEBI" id="CHEBI:30616"/>
        <dbReference type="ChEBI" id="CHEBI:83421"/>
        <dbReference type="ChEBI" id="CHEBI:456216"/>
        <dbReference type="EC" id="2.7.11.12"/>
    </reaction>
</comment>
<protein>
    <recommendedName>
        <fullName evidence="18">cGMP-dependent protein kinase</fullName>
        <ecNumber evidence="5">2.7.11.1</ecNumber>
        <ecNumber evidence="4">2.7.11.12</ecNumber>
    </recommendedName>
</protein>
<dbReference type="Pfam" id="PF00069">
    <property type="entry name" value="Pkinase"/>
    <property type="match status" value="1"/>
</dbReference>
<evidence type="ECO:0000256" key="10">
    <source>
        <dbReference type="ARBA" id="ARBA00022679"/>
    </source>
</evidence>
<keyword evidence="16" id="KW-0142">cGMP-binding</keyword>
<dbReference type="EC" id="2.7.11.1" evidence="5"/>
<evidence type="ECO:0000256" key="4">
    <source>
        <dbReference type="ARBA" id="ARBA00012428"/>
    </source>
</evidence>
<dbReference type="FunFam" id="2.60.120.10:FF:000089">
    <property type="entry name" value="cGMP-dependent protein kinase 5-1"/>
    <property type="match status" value="1"/>
</dbReference>
<dbReference type="PROSITE" id="PS50011">
    <property type="entry name" value="PROTEIN_KINASE_DOM"/>
    <property type="match status" value="1"/>
</dbReference>
<accession>A0A1R2ATI8</accession>
<dbReference type="PANTHER" id="PTHR24353:SF37">
    <property type="entry name" value="CAMP-DEPENDENT PROTEIN KINASE CATALYTIC SUBUNIT PRKX"/>
    <property type="match status" value="1"/>
</dbReference>
<evidence type="ECO:0000256" key="5">
    <source>
        <dbReference type="ARBA" id="ARBA00012513"/>
    </source>
</evidence>
<evidence type="ECO:0000256" key="12">
    <source>
        <dbReference type="ARBA" id="ARBA00022741"/>
    </source>
</evidence>
<proteinExistence type="inferred from homology"/>
<dbReference type="InterPro" id="IPR000961">
    <property type="entry name" value="AGC-kinase_C"/>
</dbReference>
<dbReference type="AlphaFoldDB" id="A0A1R2ATI8"/>
<keyword evidence="11" id="KW-0479">Metal-binding</keyword>
<keyword evidence="10" id="KW-0808">Transferase</keyword>
<evidence type="ECO:0000256" key="23">
    <source>
        <dbReference type="PROSITE-ProRule" id="PRU10141"/>
    </source>
</evidence>
<evidence type="ECO:0000256" key="13">
    <source>
        <dbReference type="ARBA" id="ARBA00022777"/>
    </source>
</evidence>
<dbReference type="SMART" id="SM00100">
    <property type="entry name" value="cNMP"/>
    <property type="match status" value="4"/>
</dbReference>
<evidence type="ECO:0000256" key="21">
    <source>
        <dbReference type="ARBA" id="ARBA00047899"/>
    </source>
</evidence>
<evidence type="ECO:0000256" key="15">
    <source>
        <dbReference type="ARBA" id="ARBA00022842"/>
    </source>
</evidence>
<comment type="catalytic activity">
    <reaction evidence="19">
        <text>L-threonyl-[protein] + ATP = O-phospho-L-threonyl-[protein] + ADP + H(+)</text>
        <dbReference type="Rhea" id="RHEA:46608"/>
        <dbReference type="Rhea" id="RHEA-COMP:11060"/>
        <dbReference type="Rhea" id="RHEA-COMP:11605"/>
        <dbReference type="ChEBI" id="CHEBI:15378"/>
        <dbReference type="ChEBI" id="CHEBI:30013"/>
        <dbReference type="ChEBI" id="CHEBI:30616"/>
        <dbReference type="ChEBI" id="CHEBI:61977"/>
        <dbReference type="ChEBI" id="CHEBI:456216"/>
        <dbReference type="EC" id="2.7.11.12"/>
    </reaction>
</comment>
<evidence type="ECO:0000256" key="20">
    <source>
        <dbReference type="ARBA" id="ARBA00047462"/>
    </source>
</evidence>
<dbReference type="InterPro" id="IPR017441">
    <property type="entry name" value="Protein_kinase_ATP_BS"/>
</dbReference>
<evidence type="ECO:0000256" key="22">
    <source>
        <dbReference type="ARBA" id="ARBA00048679"/>
    </source>
</evidence>
<dbReference type="PROSITE" id="PS51285">
    <property type="entry name" value="AGC_KINASE_CTER"/>
    <property type="match status" value="1"/>
</dbReference>
<dbReference type="GO" id="GO:0007010">
    <property type="term" value="P:cytoskeleton organization"/>
    <property type="evidence" value="ECO:0007669"/>
    <property type="project" value="UniProtKB-ARBA"/>
</dbReference>
<dbReference type="CDD" id="cd00038">
    <property type="entry name" value="CAP_ED"/>
    <property type="match status" value="4"/>
</dbReference>
<organism evidence="28 29">
    <name type="scientific">Stentor coeruleus</name>
    <dbReference type="NCBI Taxonomy" id="5963"/>
    <lineage>
        <taxon>Eukaryota</taxon>
        <taxon>Sar</taxon>
        <taxon>Alveolata</taxon>
        <taxon>Ciliophora</taxon>
        <taxon>Postciliodesmatophora</taxon>
        <taxon>Heterotrichea</taxon>
        <taxon>Heterotrichida</taxon>
        <taxon>Stentoridae</taxon>
        <taxon>Stentor</taxon>
    </lineage>
</organism>
<keyword evidence="12 23" id="KW-0547">Nucleotide-binding</keyword>
<evidence type="ECO:0000259" key="26">
    <source>
        <dbReference type="PROSITE" id="PS50042"/>
    </source>
</evidence>
<dbReference type="Proteomes" id="UP000187209">
    <property type="component" value="Unassembled WGS sequence"/>
</dbReference>
<feature type="domain" description="Protein kinase" evidence="25">
    <location>
        <begin position="545"/>
        <end position="819"/>
    </location>
</feature>
<dbReference type="Gene3D" id="3.30.200.20">
    <property type="entry name" value="Phosphorylase Kinase, domain 1"/>
    <property type="match status" value="2"/>
</dbReference>
<dbReference type="FunFam" id="1.10.510.10:FF:000024">
    <property type="entry name" value="Probable serine/threonine-protein kinase cot-1"/>
    <property type="match status" value="1"/>
</dbReference>
<sequence>MDRKEESKSSLHHLPRNPVKKRAPVNDARRVSRVAIDAPNALVVDKPKGPRDIEIITNALGKHFIFTSLSEENRATLISQMKHYTLAPHEIVFEQQQPGVNFFVVASGQLEVLVNSRKVNILNLGDSFGELALLHDSVRSATVLTVERSTMWGLDRKTFRSAVESVNAQNYQENKRFIESVPLFQSLTSIQKETLVGSLSTLKYREKEKIVNEGDPGDLFFIIKEGNVMCSQGGKDIRGMSRGEFFGEQALLYNCVRTASVVAITDVKCVALGRDRLTKVLGSQLQQIIYQNSKRMAIDRSEMLSKLDSEQITRLISLMRVETYLKGRTVIPAGFIKGTKLFILLKGKLKTRSGTIVGDVLVCLGDRDIAISSNAVYDEEIIADSDCDIAEVSRQQFEESIGGHFEQATANNEALAALKRVQVLRGLSQEKLSSLITALRIQDFENGDIIIHQNSPGESFYIIKSGRVDVIRDGASVRSITKLDYFGERSVLFNESRTATVIASGNVSCWVLHRQDFLRLIDENIRQNLVKRIELQDDNISLADLVCVKILGKGMFGNVFLVADKNRSRLYALKTVSRKKVERYEIQENLVLERKILLQLDHSMILKLILVEKKILLQLDHSMILKLVRTFKDPRRIYFLTEFVRGLDLFDVLRQLNLVSDRDSKFYIACLVLMFEHLHERDIIYRDLKPENVMIDEEGYPKLIDFGIAKIVQGRTYTVVGTPHYMAPEVIVGKGYGLAADYWSIGIMLYEFACGGVPFGEEEEDPYVIYEKVIERKLIYPSFVDIRMPSKPVIEQLLSKNPAMRTGGSINNLKSHPWFHGFNWDALINRQMPTPYKPRLPDLTREIQSAMKNSRDINEIITKEEMADEPPSSKNRRANIPENWDQEF</sequence>
<evidence type="ECO:0000256" key="2">
    <source>
        <dbReference type="ARBA" id="ARBA00004308"/>
    </source>
</evidence>
<dbReference type="InterPro" id="IPR014710">
    <property type="entry name" value="RmlC-like_jellyroll"/>
</dbReference>
<dbReference type="InterPro" id="IPR018490">
    <property type="entry name" value="cNMP-bd_dom_sf"/>
</dbReference>
<dbReference type="GO" id="GO:0046872">
    <property type="term" value="F:metal ion binding"/>
    <property type="evidence" value="ECO:0007669"/>
    <property type="project" value="UniProtKB-KW"/>
</dbReference>
<evidence type="ECO:0000256" key="14">
    <source>
        <dbReference type="ARBA" id="ARBA00022840"/>
    </source>
</evidence>
<feature type="domain" description="Cyclic nucleotide-binding" evidence="26">
    <location>
        <begin position="183"/>
        <end position="282"/>
    </location>
</feature>
<keyword evidence="29" id="KW-1185">Reference proteome</keyword>
<keyword evidence="6" id="KW-0963">Cytoplasm</keyword>
<dbReference type="GO" id="GO:0004691">
    <property type="term" value="F:cAMP-dependent protein kinase activity"/>
    <property type="evidence" value="ECO:0007669"/>
    <property type="project" value="TreeGrafter"/>
</dbReference>
<feature type="compositionally biased region" description="Basic and acidic residues" evidence="24">
    <location>
        <begin position="854"/>
        <end position="865"/>
    </location>
</feature>
<comment type="cofactor">
    <cofactor evidence="1">
        <name>Mg(2+)</name>
        <dbReference type="ChEBI" id="CHEBI:18420"/>
    </cofactor>
</comment>
<keyword evidence="14 23" id="KW-0067">ATP-binding</keyword>
<evidence type="ECO:0000256" key="17">
    <source>
        <dbReference type="ARBA" id="ARBA00023136"/>
    </source>
</evidence>
<comment type="subcellular location">
    <subcellularLocation>
        <location evidence="2">Endomembrane system</location>
    </subcellularLocation>
</comment>
<dbReference type="Gene3D" id="1.10.510.10">
    <property type="entry name" value="Transferase(Phosphotransferase) domain 1"/>
    <property type="match status" value="1"/>
</dbReference>
<dbReference type="GO" id="GO:0005952">
    <property type="term" value="C:cAMP-dependent protein kinase complex"/>
    <property type="evidence" value="ECO:0007669"/>
    <property type="project" value="TreeGrafter"/>
</dbReference>
<dbReference type="InterPro" id="IPR000595">
    <property type="entry name" value="cNMP-bd_dom"/>
</dbReference>
<evidence type="ECO:0000256" key="24">
    <source>
        <dbReference type="SAM" id="MobiDB-lite"/>
    </source>
</evidence>
<name>A0A1R2ATI8_9CILI</name>
<feature type="compositionally biased region" description="Basic residues" evidence="24">
    <location>
        <begin position="10"/>
        <end position="23"/>
    </location>
</feature>
<dbReference type="SUPFAM" id="SSF51206">
    <property type="entry name" value="cAMP-binding domain-like"/>
    <property type="match status" value="4"/>
</dbReference>
<evidence type="ECO:0000256" key="16">
    <source>
        <dbReference type="ARBA" id="ARBA00022992"/>
    </source>
</evidence>
<dbReference type="PROSITE" id="PS50042">
    <property type="entry name" value="CNMP_BINDING_3"/>
    <property type="match status" value="4"/>
</dbReference>